<dbReference type="EMBL" id="JAGTTL010000022">
    <property type="protein sequence ID" value="KAK6305432.1"/>
    <property type="molecule type" value="Genomic_DNA"/>
</dbReference>
<name>A0AAN8L5C0_9TELE</name>
<gene>
    <name evidence="1" type="ORF">J4Q44_G00242120</name>
</gene>
<dbReference type="Proteomes" id="UP001356427">
    <property type="component" value="Unassembled WGS sequence"/>
</dbReference>
<feature type="non-terminal residue" evidence="1">
    <location>
        <position position="1"/>
    </location>
</feature>
<accession>A0AAN8L5C0</accession>
<proteinExistence type="predicted"/>
<dbReference type="AlphaFoldDB" id="A0AAN8L5C0"/>
<evidence type="ECO:0000313" key="2">
    <source>
        <dbReference type="Proteomes" id="UP001356427"/>
    </source>
</evidence>
<reference evidence="1 2" key="1">
    <citation type="submission" date="2021-04" db="EMBL/GenBank/DDBJ databases">
        <authorList>
            <person name="De Guttry C."/>
            <person name="Zahm M."/>
            <person name="Klopp C."/>
            <person name="Cabau C."/>
            <person name="Louis A."/>
            <person name="Berthelot C."/>
            <person name="Parey E."/>
            <person name="Roest Crollius H."/>
            <person name="Montfort J."/>
            <person name="Robinson-Rechavi M."/>
            <person name="Bucao C."/>
            <person name="Bouchez O."/>
            <person name="Gislard M."/>
            <person name="Lluch J."/>
            <person name="Milhes M."/>
            <person name="Lampietro C."/>
            <person name="Lopez Roques C."/>
            <person name="Donnadieu C."/>
            <person name="Braasch I."/>
            <person name="Desvignes T."/>
            <person name="Postlethwait J."/>
            <person name="Bobe J."/>
            <person name="Wedekind C."/>
            <person name="Guiguen Y."/>
        </authorList>
    </citation>
    <scope>NUCLEOTIDE SEQUENCE [LARGE SCALE GENOMIC DNA]</scope>
    <source>
        <strain evidence="1">Cs_M1</strain>
        <tissue evidence="1">Blood</tissue>
    </source>
</reference>
<comment type="caution">
    <text evidence="1">The sequence shown here is derived from an EMBL/GenBank/DDBJ whole genome shotgun (WGS) entry which is preliminary data.</text>
</comment>
<organism evidence="1 2">
    <name type="scientific">Coregonus suidteri</name>
    <dbReference type="NCBI Taxonomy" id="861788"/>
    <lineage>
        <taxon>Eukaryota</taxon>
        <taxon>Metazoa</taxon>
        <taxon>Chordata</taxon>
        <taxon>Craniata</taxon>
        <taxon>Vertebrata</taxon>
        <taxon>Euteleostomi</taxon>
        <taxon>Actinopterygii</taxon>
        <taxon>Neopterygii</taxon>
        <taxon>Teleostei</taxon>
        <taxon>Protacanthopterygii</taxon>
        <taxon>Salmoniformes</taxon>
        <taxon>Salmonidae</taxon>
        <taxon>Coregoninae</taxon>
        <taxon>Coregonus</taxon>
    </lineage>
</organism>
<evidence type="ECO:0000313" key="1">
    <source>
        <dbReference type="EMBL" id="KAK6305432.1"/>
    </source>
</evidence>
<keyword evidence="2" id="KW-1185">Reference proteome</keyword>
<sequence length="105" mass="11327">RFLLSSYQSSLQCGFVGEQQCCGGVKCYRRLPTRAICNKTGLGTDGSNERRADSFDPSHCSRGTMNTVLLYDSPGATLHGDRAKVSRDGSTNSAATTKRLECNSV</sequence>
<protein>
    <submittedName>
        <fullName evidence="1">Uncharacterized protein</fullName>
    </submittedName>
</protein>